<comment type="catalytic activity">
    <reaction evidence="11">
        <text>L-alpha-aminoacyl-L-histidine(out) = L-alpha-aminoacyl-L-histidine(in)</text>
        <dbReference type="Rhea" id="RHEA:79375"/>
        <dbReference type="ChEBI" id="CHEBI:229967"/>
    </reaction>
</comment>
<feature type="transmembrane region" description="Helical" evidence="26">
    <location>
        <begin position="348"/>
        <end position="370"/>
    </location>
</feature>
<evidence type="ECO:0000256" key="19">
    <source>
        <dbReference type="ARBA" id="ARBA00044919"/>
    </source>
</evidence>
<evidence type="ECO:0000256" key="5">
    <source>
        <dbReference type="ARBA" id="ARBA00022989"/>
    </source>
</evidence>
<dbReference type="Proteomes" id="UP001157974">
    <property type="component" value="Unassembled WGS sequence"/>
</dbReference>
<evidence type="ECO:0000256" key="8">
    <source>
        <dbReference type="ARBA" id="ARBA00044876"/>
    </source>
</evidence>
<dbReference type="GO" id="GO:0005765">
    <property type="term" value="C:lysosomal membrane"/>
    <property type="evidence" value="ECO:0007669"/>
    <property type="project" value="UniProtKB-SubCell"/>
</dbReference>
<evidence type="ECO:0000256" key="22">
    <source>
        <dbReference type="ARBA" id="ARBA00045018"/>
    </source>
</evidence>
<proteinExistence type="inferred from homology"/>
<organism evidence="27 28">
    <name type="scientific">Rhodosorus marinus</name>
    <dbReference type="NCBI Taxonomy" id="101924"/>
    <lineage>
        <taxon>Eukaryota</taxon>
        <taxon>Rhodophyta</taxon>
        <taxon>Stylonematophyceae</taxon>
        <taxon>Stylonematales</taxon>
        <taxon>Stylonemataceae</taxon>
        <taxon>Rhodosorus</taxon>
    </lineage>
</organism>
<reference evidence="27 28" key="1">
    <citation type="journal article" date="2023" name="Nat. Commun.">
        <title>Origin of minicircular mitochondrial genomes in red algae.</title>
        <authorList>
            <person name="Lee Y."/>
            <person name="Cho C.H."/>
            <person name="Lee Y.M."/>
            <person name="Park S.I."/>
            <person name="Yang J.H."/>
            <person name="West J.A."/>
            <person name="Bhattacharya D."/>
            <person name="Yoon H.S."/>
        </authorList>
    </citation>
    <scope>NUCLEOTIDE SEQUENCE [LARGE SCALE GENOMIC DNA]</scope>
    <source>
        <strain evidence="27 28">CCMP1338</strain>
        <tissue evidence="27">Whole cell</tissue>
    </source>
</reference>
<sequence length="611" mass="65735">MEVVGTSEPEQGSPKVEKGFANPASDAHRYIILVLICMVTFGSYFSYDVPGATVAQLLDPRPDNKMHMTSLQYNLLYSLYAWPNVIIVFIGGYFIDLLGIAITGVALMSLVTIGQVIMTAGAFEHSIRLLFLGRLIFASGAELLIVCQGAMIFKWFNGKEMALAFGFSLTLARLGSILCFAFLPSVAENHGIPAAFGLGSIFCMISFVVLGIFLVLDSRADRVLQRNQVQESYEETIQPQGLSEAFKLSPSFWLCVSTLMTNYGCLYSFFAISIDYMHHVLGLPSQDGGYELTLVYNISMVLAPIVGGILDVQGGRGLVTFFGAATSAILFCSLSWMPPLAASAKPAISVGTAIAVACGISLASLSSSVWPTVPIIVPAHQVGMAIGVAQSLQNFGVGVSTLGVGYIYDQSGSYHAVLTYLSGIAVCSAVLGAAWNVYDKATDGVVNRMDVGVSAEETMLLEKSQKIMMVEVAPMAVLVVRRKFYEEIGEGEIGMKRRDYYRSLGITDLDVASHDKSSYVDFVPPLLQNPTSSVLVPDAVEEEREREAESSPDKQNYGSSLGSSIGGPPGSSISRTRVSQSGPVESGLREALLAKTFRLPLSSSVREKQQF</sequence>
<feature type="transmembrane region" description="Helical" evidence="26">
    <location>
        <begin position="163"/>
        <end position="183"/>
    </location>
</feature>
<feature type="transmembrane region" description="Helical" evidence="26">
    <location>
        <begin position="30"/>
        <end position="47"/>
    </location>
</feature>
<comment type="catalytic activity">
    <reaction evidence="13">
        <text>L-alpha-aminoacyl-L-lysine(out) = L-alpha-aminoacyl-L-lysine(in)</text>
        <dbReference type="Rhea" id="RHEA:79383"/>
        <dbReference type="ChEBI" id="CHEBI:229966"/>
    </reaction>
</comment>
<comment type="catalytic activity">
    <reaction evidence="14">
        <text>L-aspartyl-L-lysine(out) = L-aspartyl-L-lysine(in)</text>
        <dbReference type="Rhea" id="RHEA:79411"/>
        <dbReference type="ChEBI" id="CHEBI:229953"/>
    </reaction>
</comment>
<evidence type="ECO:0000256" key="1">
    <source>
        <dbReference type="ARBA" id="ARBA00004155"/>
    </source>
</evidence>
<dbReference type="PANTHER" id="PTHR23512">
    <property type="entry name" value="MAJOR FACILITATOR SUPERFAMILY DOMAIN-CONTAINING PROTEIN 1"/>
    <property type="match status" value="1"/>
</dbReference>
<dbReference type="InterPro" id="IPR036259">
    <property type="entry name" value="MFS_trans_sf"/>
</dbReference>
<evidence type="ECO:0000256" key="26">
    <source>
        <dbReference type="SAM" id="Phobius"/>
    </source>
</evidence>
<comment type="catalytic activity">
    <reaction evidence="17">
        <text>L-arginyl-glycine(out) = L-arginyl-glycine(in)</text>
        <dbReference type="Rhea" id="RHEA:79391"/>
        <dbReference type="ChEBI" id="CHEBI:229955"/>
    </reaction>
</comment>
<evidence type="ECO:0000256" key="14">
    <source>
        <dbReference type="ARBA" id="ARBA00044898"/>
    </source>
</evidence>
<evidence type="ECO:0000256" key="24">
    <source>
        <dbReference type="ARBA" id="ARBA00046376"/>
    </source>
</evidence>
<dbReference type="EMBL" id="JAMWBK010000002">
    <property type="protein sequence ID" value="KAJ8907815.1"/>
    <property type="molecule type" value="Genomic_DNA"/>
</dbReference>
<accession>A0AAV8UYX9</accession>
<keyword evidence="4 26" id="KW-0812">Transmembrane</keyword>
<keyword evidence="6 26" id="KW-0472">Membrane</keyword>
<comment type="catalytic activity">
    <reaction evidence="12">
        <text>L-lysyl-L-alpha-amino acid(out) = L-lysyl-L-alpha-amino acid(in)</text>
        <dbReference type="Rhea" id="RHEA:79387"/>
        <dbReference type="ChEBI" id="CHEBI:229965"/>
    </reaction>
</comment>
<dbReference type="InterPro" id="IPR052187">
    <property type="entry name" value="MFSD1"/>
</dbReference>
<comment type="catalytic activity">
    <reaction evidence="9">
        <text>L-histidyl-glycine(out) = L-histidyl-glycine(in)</text>
        <dbReference type="Rhea" id="RHEA:79395"/>
        <dbReference type="ChEBI" id="CHEBI:229957"/>
    </reaction>
</comment>
<dbReference type="SUPFAM" id="SSF103473">
    <property type="entry name" value="MFS general substrate transporter"/>
    <property type="match status" value="1"/>
</dbReference>
<evidence type="ECO:0000256" key="21">
    <source>
        <dbReference type="ARBA" id="ARBA00044985"/>
    </source>
</evidence>
<comment type="subunit">
    <text evidence="24">Homodimer. Interacts with lysosomal protein GLMP (via lumenal domain); the interaction starts while both proteins are still in the endoplasmic reticulum and is required for stabilization of MFSD1 in lysosomes but has no direct effect on its targeting to lysosomes or transporter activity.</text>
</comment>
<keyword evidence="7" id="KW-0458">Lysosome</keyword>
<evidence type="ECO:0000256" key="17">
    <source>
        <dbReference type="ARBA" id="ARBA00044903"/>
    </source>
</evidence>
<keyword evidence="28" id="KW-1185">Reference proteome</keyword>
<protein>
    <recommendedName>
        <fullName evidence="21">Lysosomal dipeptide transporter MFSD1</fullName>
    </recommendedName>
    <alternativeName>
        <fullName evidence="22">Major facilitator superfamily domain-containing protein 1</fullName>
    </alternativeName>
</protein>
<evidence type="ECO:0000313" key="28">
    <source>
        <dbReference type="Proteomes" id="UP001157974"/>
    </source>
</evidence>
<feature type="transmembrane region" description="Helical" evidence="26">
    <location>
        <begin position="252"/>
        <end position="274"/>
    </location>
</feature>
<comment type="function">
    <text evidence="23">Lysosomal dipeptide uniporter that selectively exports lysine, arginine or histidine-containing dipeptides with a net positive charge from the lysosome lumen into the cytosol. Could play a role in a specific type of protein O-glycosylation indirectly regulating macrophages migration and tissue invasion. Also essential for liver homeostasis.</text>
</comment>
<comment type="catalytic activity">
    <reaction evidence="8">
        <text>L-lysyl-L-alanine(out) = L-lysyl-L-alanine(in)</text>
        <dbReference type="Rhea" id="RHEA:79399"/>
        <dbReference type="ChEBI" id="CHEBI:229954"/>
    </reaction>
</comment>
<evidence type="ECO:0000256" key="3">
    <source>
        <dbReference type="ARBA" id="ARBA00022448"/>
    </source>
</evidence>
<evidence type="ECO:0000256" key="15">
    <source>
        <dbReference type="ARBA" id="ARBA00044899"/>
    </source>
</evidence>
<feature type="compositionally biased region" description="Basic and acidic residues" evidence="25">
    <location>
        <begin position="543"/>
        <end position="552"/>
    </location>
</feature>
<keyword evidence="5 26" id="KW-1133">Transmembrane helix</keyword>
<dbReference type="GO" id="GO:0022857">
    <property type="term" value="F:transmembrane transporter activity"/>
    <property type="evidence" value="ECO:0007669"/>
    <property type="project" value="InterPro"/>
</dbReference>
<dbReference type="Gene3D" id="1.20.1250.20">
    <property type="entry name" value="MFS general substrate transporter like domains"/>
    <property type="match status" value="2"/>
</dbReference>
<evidence type="ECO:0000256" key="7">
    <source>
        <dbReference type="ARBA" id="ARBA00023228"/>
    </source>
</evidence>
<evidence type="ECO:0000256" key="12">
    <source>
        <dbReference type="ARBA" id="ARBA00044891"/>
    </source>
</evidence>
<evidence type="ECO:0000256" key="11">
    <source>
        <dbReference type="ARBA" id="ARBA00044884"/>
    </source>
</evidence>
<evidence type="ECO:0000256" key="25">
    <source>
        <dbReference type="SAM" id="MobiDB-lite"/>
    </source>
</evidence>
<gene>
    <name evidence="27" type="ORF">NDN08_007919</name>
</gene>
<evidence type="ECO:0000313" key="27">
    <source>
        <dbReference type="EMBL" id="KAJ8907815.1"/>
    </source>
</evidence>
<evidence type="ECO:0000256" key="18">
    <source>
        <dbReference type="ARBA" id="ARBA00044912"/>
    </source>
</evidence>
<evidence type="ECO:0000256" key="2">
    <source>
        <dbReference type="ARBA" id="ARBA00008335"/>
    </source>
</evidence>
<name>A0AAV8UYX9_9RHOD</name>
<comment type="caution">
    <text evidence="27">The sequence shown here is derived from an EMBL/GenBank/DDBJ whole genome shotgun (WGS) entry which is preliminary data.</text>
</comment>
<evidence type="ECO:0000256" key="20">
    <source>
        <dbReference type="ARBA" id="ARBA00044924"/>
    </source>
</evidence>
<keyword evidence="3" id="KW-0813">Transport</keyword>
<dbReference type="AlphaFoldDB" id="A0AAV8UYX9"/>
<evidence type="ECO:0000256" key="9">
    <source>
        <dbReference type="ARBA" id="ARBA00044878"/>
    </source>
</evidence>
<evidence type="ECO:0000256" key="13">
    <source>
        <dbReference type="ARBA" id="ARBA00044893"/>
    </source>
</evidence>
<evidence type="ECO:0000256" key="23">
    <source>
        <dbReference type="ARBA" id="ARBA00045709"/>
    </source>
</evidence>
<dbReference type="Pfam" id="PF07690">
    <property type="entry name" value="MFS_1"/>
    <property type="match status" value="1"/>
</dbReference>
<evidence type="ECO:0000256" key="10">
    <source>
        <dbReference type="ARBA" id="ARBA00044881"/>
    </source>
</evidence>
<evidence type="ECO:0000256" key="16">
    <source>
        <dbReference type="ARBA" id="ARBA00044900"/>
    </source>
</evidence>
<comment type="catalytic activity">
    <reaction evidence="18">
        <text>L-histidyl-L-alpha-amino acid(out) = L-histidyl-L-alpha-amino acid(in)</text>
        <dbReference type="Rhea" id="RHEA:79379"/>
        <dbReference type="ChEBI" id="CHEBI:229964"/>
    </reaction>
</comment>
<feature type="transmembrane region" description="Helical" evidence="26">
    <location>
        <begin position="135"/>
        <end position="156"/>
    </location>
</feature>
<comment type="similarity">
    <text evidence="2">Belongs to the major facilitator superfamily.</text>
</comment>
<feature type="transmembrane region" description="Helical" evidence="26">
    <location>
        <begin position="317"/>
        <end position="336"/>
    </location>
</feature>
<evidence type="ECO:0000256" key="4">
    <source>
        <dbReference type="ARBA" id="ARBA00022692"/>
    </source>
</evidence>
<feature type="transmembrane region" description="Helical" evidence="26">
    <location>
        <begin position="382"/>
        <end position="408"/>
    </location>
</feature>
<feature type="transmembrane region" description="Helical" evidence="26">
    <location>
        <begin position="102"/>
        <end position="123"/>
    </location>
</feature>
<evidence type="ECO:0000256" key="6">
    <source>
        <dbReference type="ARBA" id="ARBA00023136"/>
    </source>
</evidence>
<feature type="transmembrane region" description="Helical" evidence="26">
    <location>
        <begin position="414"/>
        <end position="438"/>
    </location>
</feature>
<comment type="catalytic activity">
    <reaction evidence="19">
        <text>L-alanyl-L-lysine(out) = L-alanyl-L-lysine(in)</text>
        <dbReference type="Rhea" id="RHEA:79415"/>
        <dbReference type="ChEBI" id="CHEBI:192470"/>
    </reaction>
</comment>
<comment type="catalytic activity">
    <reaction evidence="15">
        <text>L-arginyl-L-alpha-amino acid(out) = L-arginyl-L-alpha-amino acid(in)</text>
        <dbReference type="Rhea" id="RHEA:79371"/>
        <dbReference type="ChEBI" id="CHEBI:84315"/>
    </reaction>
</comment>
<feature type="region of interest" description="Disordered" evidence="25">
    <location>
        <begin position="538"/>
        <end position="584"/>
    </location>
</feature>
<feature type="transmembrane region" description="Helical" evidence="26">
    <location>
        <begin position="75"/>
        <end position="95"/>
    </location>
</feature>
<dbReference type="PANTHER" id="PTHR23512:SF3">
    <property type="entry name" value="MAJOR FACILITATOR SUPERFAMILY DOMAIN-CONTAINING PROTEIN 1"/>
    <property type="match status" value="1"/>
</dbReference>
<comment type="catalytic activity">
    <reaction evidence="10">
        <text>L-alpha-aminoacyl-L-arginine(out) = L-alpha-aminoacyl-L-arginine(in)</text>
        <dbReference type="Rhea" id="RHEA:79367"/>
        <dbReference type="ChEBI" id="CHEBI:229968"/>
    </reaction>
</comment>
<comment type="subcellular location">
    <subcellularLocation>
        <location evidence="1">Lysosome membrane</location>
        <topology evidence="1">Multi-pass membrane protein</topology>
    </subcellularLocation>
</comment>
<feature type="transmembrane region" description="Helical" evidence="26">
    <location>
        <begin position="294"/>
        <end position="310"/>
    </location>
</feature>
<feature type="transmembrane region" description="Helical" evidence="26">
    <location>
        <begin position="195"/>
        <end position="216"/>
    </location>
</feature>
<comment type="catalytic activity">
    <reaction evidence="16">
        <text>L-lysyl-L-lysine(out) = L-lysyl-L-lysine(in)</text>
        <dbReference type="Rhea" id="RHEA:79403"/>
        <dbReference type="ChEBI" id="CHEBI:229956"/>
    </reaction>
</comment>
<comment type="catalytic activity">
    <reaction evidence="20">
        <text>L-lysyl-glycine(out) = L-lysyl-glycine(in)</text>
        <dbReference type="Rhea" id="RHEA:79407"/>
        <dbReference type="ChEBI" id="CHEBI:191202"/>
    </reaction>
</comment>
<dbReference type="InterPro" id="IPR011701">
    <property type="entry name" value="MFS"/>
</dbReference>